<dbReference type="GO" id="GO:0008270">
    <property type="term" value="F:zinc ion binding"/>
    <property type="evidence" value="ECO:0007669"/>
    <property type="project" value="UniProtKB-UniRule"/>
</dbReference>
<feature type="binding site" evidence="11">
    <location>
        <position position="144"/>
    </location>
    <ligand>
        <name>Zn(2+)</name>
        <dbReference type="ChEBI" id="CHEBI:29105"/>
        <note>catalytic</note>
    </ligand>
</feature>
<keyword evidence="7 11" id="KW-0862">Zinc</keyword>
<keyword evidence="13" id="KW-0346">Stress response</keyword>
<evidence type="ECO:0000313" key="13">
    <source>
        <dbReference type="EMBL" id="MBA2889444.1"/>
    </source>
</evidence>
<evidence type="ECO:0000256" key="3">
    <source>
        <dbReference type="ARBA" id="ARBA00022670"/>
    </source>
</evidence>
<dbReference type="InterPro" id="IPR001915">
    <property type="entry name" value="Peptidase_M48"/>
</dbReference>
<evidence type="ECO:0000256" key="8">
    <source>
        <dbReference type="ARBA" id="ARBA00022989"/>
    </source>
</evidence>
<dbReference type="HAMAP" id="MF_00188">
    <property type="entry name" value="Pept_M48_protease_HtpX"/>
    <property type="match status" value="1"/>
</dbReference>
<evidence type="ECO:0000256" key="5">
    <source>
        <dbReference type="ARBA" id="ARBA00022723"/>
    </source>
</evidence>
<comment type="subcellular location">
    <subcellularLocation>
        <location evidence="11">Cell membrane</location>
        <topology evidence="11">Multi-pass membrane protein</topology>
    </subcellularLocation>
</comment>
<evidence type="ECO:0000256" key="1">
    <source>
        <dbReference type="ARBA" id="ARBA00009779"/>
    </source>
</evidence>
<feature type="transmembrane region" description="Helical" evidence="11">
    <location>
        <begin position="150"/>
        <end position="175"/>
    </location>
</feature>
<evidence type="ECO:0000256" key="7">
    <source>
        <dbReference type="ARBA" id="ARBA00022833"/>
    </source>
</evidence>
<evidence type="ECO:0000256" key="6">
    <source>
        <dbReference type="ARBA" id="ARBA00022801"/>
    </source>
</evidence>
<dbReference type="GO" id="GO:0006508">
    <property type="term" value="P:proteolysis"/>
    <property type="evidence" value="ECO:0007669"/>
    <property type="project" value="UniProtKB-KW"/>
</dbReference>
<name>A0A7W0CE39_9ACTN</name>
<evidence type="ECO:0000313" key="14">
    <source>
        <dbReference type="Proteomes" id="UP000530928"/>
    </source>
</evidence>
<evidence type="ECO:0000256" key="11">
    <source>
        <dbReference type="HAMAP-Rule" id="MF_00188"/>
    </source>
</evidence>
<sequence length="294" mass="30929">MRSRFAPDARLIRRMLVTLALLSVLYVAFAAALIALGVGAAIATGVVVAVLVVLHLAGDRMVVAAMGAREVSPAEAPELHAMLDRLCALADLPKPRLAVSESAEPNAFAAGHTSRRAVICVTRGLLDRVDRRELEGVLAHELSHVAHRDVALGTIVSVFGVAAGLLWGMAIGLGLGPRRRFLIPLGLVVAAVAAVVHVVSLLLTRAFSRYRELAADRDGALLTQQPSALASALTKITEDLSAQPAHALRGSHALNGAMFAPGLSGDRVNALLATHPPTARRLEQLRWIATELGT</sequence>
<keyword evidence="8 11" id="KW-1133">Transmembrane helix</keyword>
<dbReference type="RefSeq" id="WP_312894213.1">
    <property type="nucleotide sequence ID" value="NZ_BAABAM010000001.1"/>
</dbReference>
<dbReference type="GO" id="GO:0005886">
    <property type="term" value="C:plasma membrane"/>
    <property type="evidence" value="ECO:0007669"/>
    <property type="project" value="UniProtKB-SubCell"/>
</dbReference>
<keyword evidence="4 11" id="KW-0812">Transmembrane</keyword>
<evidence type="ECO:0000256" key="4">
    <source>
        <dbReference type="ARBA" id="ARBA00022692"/>
    </source>
</evidence>
<keyword evidence="9 11" id="KW-0482">Metalloprotease</keyword>
<keyword evidence="14" id="KW-1185">Reference proteome</keyword>
<keyword evidence="5 11" id="KW-0479">Metal-binding</keyword>
<feature type="active site" evidence="11">
    <location>
        <position position="141"/>
    </location>
</feature>
<dbReference type="CDD" id="cd07327">
    <property type="entry name" value="M48B_HtpX_like"/>
    <property type="match status" value="1"/>
</dbReference>
<comment type="caution">
    <text evidence="13">The sequence shown here is derived from an EMBL/GenBank/DDBJ whole genome shotgun (WGS) entry which is preliminary data.</text>
</comment>
<dbReference type="PANTHER" id="PTHR43221">
    <property type="entry name" value="PROTEASE HTPX"/>
    <property type="match status" value="1"/>
</dbReference>
<reference evidence="13 14" key="1">
    <citation type="submission" date="2020-07" db="EMBL/GenBank/DDBJ databases">
        <title>Genomic Encyclopedia of Type Strains, Phase IV (KMG-IV): sequencing the most valuable type-strain genomes for metagenomic binning, comparative biology and taxonomic classification.</title>
        <authorList>
            <person name="Goeker M."/>
        </authorList>
    </citation>
    <scope>NUCLEOTIDE SEQUENCE [LARGE SCALE GENOMIC DNA]</scope>
    <source>
        <strain evidence="13 14">DSM 45533</strain>
    </source>
</reference>
<proteinExistence type="inferred from homology"/>
<evidence type="ECO:0000256" key="9">
    <source>
        <dbReference type="ARBA" id="ARBA00023049"/>
    </source>
</evidence>
<feature type="domain" description="Peptidase M48" evidence="12">
    <location>
        <begin position="73"/>
        <end position="286"/>
    </location>
</feature>
<keyword evidence="6 11" id="KW-0378">Hydrolase</keyword>
<evidence type="ECO:0000256" key="2">
    <source>
        <dbReference type="ARBA" id="ARBA00022475"/>
    </source>
</evidence>
<organism evidence="13 14">
    <name type="scientific">Nonomuraea soli</name>
    <dbReference type="NCBI Taxonomy" id="1032476"/>
    <lineage>
        <taxon>Bacteria</taxon>
        <taxon>Bacillati</taxon>
        <taxon>Actinomycetota</taxon>
        <taxon>Actinomycetes</taxon>
        <taxon>Streptosporangiales</taxon>
        <taxon>Streptosporangiaceae</taxon>
        <taxon>Nonomuraea</taxon>
    </lineage>
</organism>
<feature type="transmembrane region" description="Helical" evidence="11">
    <location>
        <begin position="181"/>
        <end position="203"/>
    </location>
</feature>
<dbReference type="InterPro" id="IPR050083">
    <property type="entry name" value="HtpX_protease"/>
</dbReference>
<dbReference type="Pfam" id="PF01435">
    <property type="entry name" value="Peptidase_M48"/>
    <property type="match status" value="1"/>
</dbReference>
<dbReference type="EC" id="3.4.24.-" evidence="11"/>
<evidence type="ECO:0000256" key="10">
    <source>
        <dbReference type="ARBA" id="ARBA00023136"/>
    </source>
</evidence>
<protein>
    <recommendedName>
        <fullName evidence="11">Protease HtpX homolog</fullName>
        <ecNumber evidence="11">3.4.24.-</ecNumber>
    </recommendedName>
</protein>
<feature type="binding site" evidence="11">
    <location>
        <position position="140"/>
    </location>
    <ligand>
        <name>Zn(2+)</name>
        <dbReference type="ChEBI" id="CHEBI:29105"/>
        <note>catalytic</note>
    </ligand>
</feature>
<comment type="cofactor">
    <cofactor evidence="11">
        <name>Zn(2+)</name>
        <dbReference type="ChEBI" id="CHEBI:29105"/>
    </cofactor>
    <text evidence="11">Binds 1 zinc ion per subunit.</text>
</comment>
<dbReference type="AlphaFoldDB" id="A0A7W0CE39"/>
<keyword evidence="10 11" id="KW-0472">Membrane</keyword>
<accession>A0A7W0CE39</accession>
<gene>
    <name evidence="11" type="primary">htpX</name>
    <name evidence="13" type="ORF">HNR30_000779</name>
</gene>
<evidence type="ECO:0000259" key="12">
    <source>
        <dbReference type="Pfam" id="PF01435"/>
    </source>
</evidence>
<dbReference type="EMBL" id="JACDUR010000001">
    <property type="protein sequence ID" value="MBA2889444.1"/>
    <property type="molecule type" value="Genomic_DNA"/>
</dbReference>
<dbReference type="GO" id="GO:0004222">
    <property type="term" value="F:metalloendopeptidase activity"/>
    <property type="evidence" value="ECO:0007669"/>
    <property type="project" value="UniProtKB-UniRule"/>
</dbReference>
<feature type="binding site" evidence="11">
    <location>
        <position position="212"/>
    </location>
    <ligand>
        <name>Zn(2+)</name>
        <dbReference type="ChEBI" id="CHEBI:29105"/>
        <note>catalytic</note>
    </ligand>
</feature>
<comment type="similarity">
    <text evidence="1 11">Belongs to the peptidase M48B family.</text>
</comment>
<dbReference type="InterPro" id="IPR022919">
    <property type="entry name" value="Pept_M48_protease_HtpX"/>
</dbReference>
<dbReference type="PANTHER" id="PTHR43221:SF2">
    <property type="entry name" value="PROTEASE HTPX HOMOLOG"/>
    <property type="match status" value="1"/>
</dbReference>
<feature type="transmembrane region" description="Helical" evidence="11">
    <location>
        <begin position="40"/>
        <end position="57"/>
    </location>
</feature>
<dbReference type="Proteomes" id="UP000530928">
    <property type="component" value="Unassembled WGS sequence"/>
</dbReference>
<keyword evidence="2 11" id="KW-1003">Cell membrane</keyword>
<dbReference type="Gene3D" id="3.30.2010.10">
    <property type="entry name" value="Metalloproteases ('zincins'), catalytic domain"/>
    <property type="match status" value="1"/>
</dbReference>
<keyword evidence="3 11" id="KW-0645">Protease</keyword>